<dbReference type="SUPFAM" id="SSF54001">
    <property type="entry name" value="Cysteine proteinases"/>
    <property type="match status" value="1"/>
</dbReference>
<dbReference type="PROSITE" id="PS00639">
    <property type="entry name" value="THIOL_PROTEASE_HIS"/>
    <property type="match status" value="1"/>
</dbReference>
<evidence type="ECO:0000256" key="1">
    <source>
        <dbReference type="ARBA" id="ARBA00008455"/>
    </source>
</evidence>
<dbReference type="InterPro" id="IPR012599">
    <property type="entry name" value="Propeptide_C1A"/>
</dbReference>
<organism evidence="9 10">
    <name type="scientific">Zingiber officinale</name>
    <name type="common">Ginger</name>
    <name type="synonym">Amomum zingiber</name>
    <dbReference type="NCBI Taxonomy" id="94328"/>
    <lineage>
        <taxon>Eukaryota</taxon>
        <taxon>Viridiplantae</taxon>
        <taxon>Streptophyta</taxon>
        <taxon>Embryophyta</taxon>
        <taxon>Tracheophyta</taxon>
        <taxon>Spermatophyta</taxon>
        <taxon>Magnoliopsida</taxon>
        <taxon>Liliopsida</taxon>
        <taxon>Zingiberales</taxon>
        <taxon>Zingiberaceae</taxon>
        <taxon>Zingiber</taxon>
    </lineage>
</organism>
<dbReference type="PRINTS" id="PR00705">
    <property type="entry name" value="PAPAIN"/>
</dbReference>
<evidence type="ECO:0000256" key="7">
    <source>
        <dbReference type="ARBA" id="ARBA00023180"/>
    </source>
</evidence>
<keyword evidence="2" id="KW-0645">Protease</keyword>
<dbReference type="InterPro" id="IPR013128">
    <property type="entry name" value="Peptidase_C1A"/>
</dbReference>
<sequence length="371" mass="41551">MSILLQVMAAKPMPQLRSESKIIQDSIIEKINANPEAGWKASINPRLENYTVEQFKHILGVKPMPSNEVMVLPTKTYPKSLNLPKEFDARKAWPQCSTIGKILVGSFNPSIVDLRQVKICEFLHGQGHCGSCWAFGAVESLSDRFCIHFGINISLSVNDLLSCCGFLCGYGCDGGYTLRAWKYFVRHGVVTDKCDPYFDDIGCAHPGCEPLYPTPKCERKCKVDDLIWRENKRFGVDAYRVNSNPEDIMAEIYTNGPVEVDFTVYEDFAHYQSGVYKHLTGYPMGGHAVKLIGWGTSEEGEDYWTDETTTRFRFLLSTNLLIVWFTQDGYFKITRGMNECGIEANVVAGMPSTKNLAVNYASDDSEGDASS</sequence>
<gene>
    <name evidence="9" type="ORF">ZIOFF_020787</name>
</gene>
<evidence type="ECO:0000256" key="2">
    <source>
        <dbReference type="ARBA" id="ARBA00022670"/>
    </source>
</evidence>
<dbReference type="EMBL" id="JACMSC010000006">
    <property type="protein sequence ID" value="KAG6517401.1"/>
    <property type="molecule type" value="Genomic_DNA"/>
</dbReference>
<name>A0A8J5HJ12_ZINOF</name>
<dbReference type="CDD" id="cd02620">
    <property type="entry name" value="Peptidase_C1A_CathepsinB"/>
    <property type="match status" value="1"/>
</dbReference>
<feature type="domain" description="Peptidase C1A papain C-terminal" evidence="8">
    <location>
        <begin position="108"/>
        <end position="350"/>
    </location>
</feature>
<evidence type="ECO:0000256" key="5">
    <source>
        <dbReference type="ARBA" id="ARBA00022807"/>
    </source>
</evidence>
<dbReference type="FunFam" id="3.90.70.10:FF:000081">
    <property type="entry name" value="cathepsin B-like protease 2"/>
    <property type="match status" value="1"/>
</dbReference>
<evidence type="ECO:0000256" key="6">
    <source>
        <dbReference type="ARBA" id="ARBA00023157"/>
    </source>
</evidence>
<dbReference type="Proteomes" id="UP000734854">
    <property type="component" value="Unassembled WGS sequence"/>
</dbReference>
<dbReference type="GO" id="GO:0006508">
    <property type="term" value="P:proteolysis"/>
    <property type="evidence" value="ECO:0007669"/>
    <property type="project" value="UniProtKB-KW"/>
</dbReference>
<dbReference type="GO" id="GO:0004197">
    <property type="term" value="F:cysteine-type endopeptidase activity"/>
    <property type="evidence" value="ECO:0007669"/>
    <property type="project" value="InterPro"/>
</dbReference>
<reference evidence="9 10" key="1">
    <citation type="submission" date="2020-08" db="EMBL/GenBank/DDBJ databases">
        <title>Plant Genome Project.</title>
        <authorList>
            <person name="Zhang R.-G."/>
        </authorList>
    </citation>
    <scope>NUCLEOTIDE SEQUENCE [LARGE SCALE GENOMIC DNA]</scope>
    <source>
        <tissue evidence="9">Rhizome</tissue>
    </source>
</reference>
<dbReference type="PANTHER" id="PTHR12411">
    <property type="entry name" value="CYSTEINE PROTEASE FAMILY C1-RELATED"/>
    <property type="match status" value="1"/>
</dbReference>
<keyword evidence="10" id="KW-1185">Reference proteome</keyword>
<evidence type="ECO:0000256" key="4">
    <source>
        <dbReference type="ARBA" id="ARBA00022801"/>
    </source>
</evidence>
<keyword evidence="7" id="KW-0325">Glycoprotein</keyword>
<keyword evidence="3" id="KW-0732">Signal</keyword>
<dbReference type="InterPro" id="IPR038765">
    <property type="entry name" value="Papain-like_cys_pep_sf"/>
</dbReference>
<dbReference type="SMART" id="SM00645">
    <property type="entry name" value="Pept_C1"/>
    <property type="match status" value="1"/>
</dbReference>
<dbReference type="PROSITE" id="PS00139">
    <property type="entry name" value="THIOL_PROTEASE_CYS"/>
    <property type="match status" value="1"/>
</dbReference>
<keyword evidence="5" id="KW-0788">Thiol protease</keyword>
<keyword evidence="4" id="KW-0378">Hydrolase</keyword>
<dbReference type="InterPro" id="IPR025660">
    <property type="entry name" value="Pept_his_AS"/>
</dbReference>
<dbReference type="InterPro" id="IPR000668">
    <property type="entry name" value="Peptidase_C1A_C"/>
</dbReference>
<evidence type="ECO:0000313" key="10">
    <source>
        <dbReference type="Proteomes" id="UP000734854"/>
    </source>
</evidence>
<keyword evidence="6" id="KW-1015">Disulfide bond</keyword>
<proteinExistence type="inferred from homology"/>
<protein>
    <recommendedName>
        <fullName evidence="8">Peptidase C1A papain C-terminal domain-containing protein</fullName>
    </recommendedName>
</protein>
<comment type="similarity">
    <text evidence="1">Belongs to the peptidase C1 family.</text>
</comment>
<dbReference type="Gene3D" id="3.90.70.10">
    <property type="entry name" value="Cysteine proteinases"/>
    <property type="match status" value="1"/>
</dbReference>
<comment type="caution">
    <text evidence="9">The sequence shown here is derived from an EMBL/GenBank/DDBJ whole genome shotgun (WGS) entry which is preliminary data.</text>
</comment>
<dbReference type="Pfam" id="PF08127">
    <property type="entry name" value="Propeptide_C1"/>
    <property type="match status" value="1"/>
</dbReference>
<evidence type="ECO:0000313" key="9">
    <source>
        <dbReference type="EMBL" id="KAG6517401.1"/>
    </source>
</evidence>
<dbReference type="Pfam" id="PF00112">
    <property type="entry name" value="Peptidase_C1"/>
    <property type="match status" value="1"/>
</dbReference>
<evidence type="ECO:0000256" key="3">
    <source>
        <dbReference type="ARBA" id="ARBA00022729"/>
    </source>
</evidence>
<dbReference type="InterPro" id="IPR000169">
    <property type="entry name" value="Pept_cys_AS"/>
</dbReference>
<evidence type="ECO:0000259" key="8">
    <source>
        <dbReference type="SMART" id="SM00645"/>
    </source>
</evidence>
<dbReference type="AlphaFoldDB" id="A0A8J5HJ12"/>
<accession>A0A8J5HJ12</accession>